<organism evidence="1 2">
    <name type="scientific">Burkholderia ubonensis</name>
    <dbReference type="NCBI Taxonomy" id="101571"/>
    <lineage>
        <taxon>Bacteria</taxon>
        <taxon>Pseudomonadati</taxon>
        <taxon>Pseudomonadota</taxon>
        <taxon>Betaproteobacteria</taxon>
        <taxon>Burkholderiales</taxon>
        <taxon>Burkholderiaceae</taxon>
        <taxon>Burkholderia</taxon>
        <taxon>Burkholderia cepacia complex</taxon>
    </lineage>
</organism>
<gene>
    <name evidence="1" type="ORF">WL73_09065</name>
</gene>
<evidence type="ECO:0000313" key="1">
    <source>
        <dbReference type="EMBL" id="KWE07579.1"/>
    </source>
</evidence>
<proteinExistence type="predicted"/>
<name>A0A125FZF0_9BURK</name>
<reference evidence="1 2" key="1">
    <citation type="submission" date="2015-11" db="EMBL/GenBank/DDBJ databases">
        <title>Expanding the genomic diversity of Burkholderia species for the development of highly accurate diagnostics.</title>
        <authorList>
            <person name="Sahl J."/>
            <person name="Keim P."/>
            <person name="Wagner D."/>
        </authorList>
    </citation>
    <scope>NUCLEOTIDE SEQUENCE [LARGE SCALE GENOMIC DNA]</scope>
    <source>
        <strain evidence="1 2">MSMB2167WGS</strain>
    </source>
</reference>
<protein>
    <submittedName>
        <fullName evidence="1">Uncharacterized protein</fullName>
    </submittedName>
</protein>
<dbReference type="AlphaFoldDB" id="A0A125FZF0"/>
<sequence>MENSEALTGARHELRLPVVPRKSKRDVTPELAQLGRIERQRHAFLPAPVRGPDPAHLLARRKLAPQRLILGEPRSDCSVMAVAALGSRLPIGNTAST</sequence>
<dbReference type="Proteomes" id="UP000062998">
    <property type="component" value="Unassembled WGS sequence"/>
</dbReference>
<dbReference type="EMBL" id="LPIX01000033">
    <property type="protein sequence ID" value="KWE07579.1"/>
    <property type="molecule type" value="Genomic_DNA"/>
</dbReference>
<comment type="caution">
    <text evidence="1">The sequence shown here is derived from an EMBL/GenBank/DDBJ whole genome shotgun (WGS) entry which is preliminary data.</text>
</comment>
<accession>A0A125FZF0</accession>
<evidence type="ECO:0000313" key="2">
    <source>
        <dbReference type="Proteomes" id="UP000062998"/>
    </source>
</evidence>